<dbReference type="Gene3D" id="3.40.50.1820">
    <property type="entry name" value="alpha/beta hydrolase"/>
    <property type="match status" value="1"/>
</dbReference>
<feature type="region of interest" description="Disordered" evidence="1">
    <location>
        <begin position="189"/>
        <end position="273"/>
    </location>
</feature>
<accession>A0A2K1QJ81</accession>
<dbReference type="EMBL" id="NKHZ01000080">
    <property type="protein sequence ID" value="PNS15206.1"/>
    <property type="molecule type" value="Genomic_DNA"/>
</dbReference>
<feature type="compositionally biased region" description="Polar residues" evidence="1">
    <location>
        <begin position="189"/>
        <end position="202"/>
    </location>
</feature>
<feature type="region of interest" description="Disordered" evidence="1">
    <location>
        <begin position="25"/>
        <end position="48"/>
    </location>
</feature>
<sequence>MTSRTTVLQDRPRALQQINLNAIYTSDQGTSSEEDLSQLPRHSQSDVQSLVGISLGPEQLRLNSPATPAVEKVAAIEAADGFFGPGDLAKVAEDDEPEDIPKTDGQDDRGRQETPQRSPPLRHQLPSPWRTGPRVFQRAEDPRTSSKDAASRKRSSSGAAISATLDSWQKSFMSSIPSLPKALTFSSHFSPVRSSITNSKSTSPERRAGNLPVPDRQPLVRARSKSEANALEIATQLKAVSAGTPGSTGDSSVRPPLPHTKTSELRRTTSDQSLRTNALSRVSTLGDDSRFEHVSAQVNSRAKAIRDSLQDSNFKLPSLSSFSLDSFRPDFAVYNNRNGLQKKPVTGPTLDQESGLRSTTRLGQFSPTPDQTAKNRHFVGDRRDGGPSAKVAVTHPHFTKACAEMTGDVVVLGGYRGSILRSADPPHIQLWAPVKVGLGIRKVDLEIGLNVPEDDRGMESKIIPGGMLSHIGPVDISKRLFRRLRACENAQSGKLRVHDYGYDWRLDPHYLSERLIQYLESLPCNKPGTPKAERGATVIAHSLGGLITRHAVNQRPELFAGVVYAGTPSTCVNILGPLRAGDDVLLSSRVLTAQVNFTIRTSFALLPLDGKCFFNKDTKEEFPLDFFDPQTWLDNRLSPCLARALPAIDAPPPSMVESLMSSISNSLPSFNSSRRASLSQPSSKNASSPDLPSIEHNGPALEPGDMDGHPTSSVSTHVTISRDAAMKYLTVMLARVKKFKMELDHVPSHRENNLYPAQAVIYGKSTPTVYGAKVKDRDQIRRTNAYDSLAFASGDGVVLARAAMLPQGYEAVRGGVICSERGHITLLGDLEAVGRALNAVRRARAKGTGMGL</sequence>
<proteinExistence type="predicted"/>
<dbReference type="AlphaFoldDB" id="A0A2K1QJ81"/>
<gene>
    <name evidence="2" type="ORF">CAC42_8207</name>
</gene>
<comment type="caution">
    <text evidence="2">The sequence shown here is derived from an EMBL/GenBank/DDBJ whole genome shotgun (WGS) entry which is preliminary data.</text>
</comment>
<feature type="region of interest" description="Disordered" evidence="1">
    <location>
        <begin position="338"/>
        <end position="374"/>
    </location>
</feature>
<organism evidence="2 3">
    <name type="scientific">Sphaceloma murrayae</name>
    <dbReference type="NCBI Taxonomy" id="2082308"/>
    <lineage>
        <taxon>Eukaryota</taxon>
        <taxon>Fungi</taxon>
        <taxon>Dikarya</taxon>
        <taxon>Ascomycota</taxon>
        <taxon>Pezizomycotina</taxon>
        <taxon>Dothideomycetes</taxon>
        <taxon>Dothideomycetidae</taxon>
        <taxon>Myriangiales</taxon>
        <taxon>Elsinoaceae</taxon>
        <taxon>Sphaceloma</taxon>
    </lineage>
</organism>
<dbReference type="SUPFAM" id="SSF53474">
    <property type="entry name" value="alpha/beta-Hydrolases"/>
    <property type="match status" value="1"/>
</dbReference>
<name>A0A2K1QJ81_9PEZI</name>
<evidence type="ECO:0000313" key="3">
    <source>
        <dbReference type="Proteomes" id="UP000243797"/>
    </source>
</evidence>
<dbReference type="OrthoDB" id="10250441at2759"/>
<dbReference type="InParanoid" id="A0A2K1QJ81"/>
<dbReference type="FunCoup" id="A0A2K1QJ81">
    <property type="interactions" value="30"/>
</dbReference>
<keyword evidence="3" id="KW-1185">Reference proteome</keyword>
<feature type="compositionally biased region" description="Basic and acidic residues" evidence="1">
    <location>
        <begin position="137"/>
        <end position="151"/>
    </location>
</feature>
<feature type="compositionally biased region" description="Basic and acidic residues" evidence="1">
    <location>
        <begin position="99"/>
        <end position="114"/>
    </location>
</feature>
<evidence type="ECO:0000256" key="1">
    <source>
        <dbReference type="SAM" id="MobiDB-lite"/>
    </source>
</evidence>
<protein>
    <submittedName>
        <fullName evidence="2">Uncharacterized protein</fullName>
    </submittedName>
</protein>
<feature type="region of interest" description="Disordered" evidence="1">
    <location>
        <begin position="671"/>
        <end position="716"/>
    </location>
</feature>
<dbReference type="PANTHER" id="PTHR11440">
    <property type="entry name" value="LECITHIN-CHOLESTEROL ACYLTRANSFERASE-RELATED"/>
    <property type="match status" value="1"/>
</dbReference>
<evidence type="ECO:0000313" key="2">
    <source>
        <dbReference type="EMBL" id="PNS15206.1"/>
    </source>
</evidence>
<reference evidence="2 3" key="1">
    <citation type="submission" date="2017-06" db="EMBL/GenBank/DDBJ databases">
        <title>Draft genome sequence of a variant of Elsinoe murrayae.</title>
        <authorList>
            <person name="Cheng Q."/>
        </authorList>
    </citation>
    <scope>NUCLEOTIDE SEQUENCE [LARGE SCALE GENOMIC DNA]</scope>
    <source>
        <strain evidence="2 3">CQ-2017a</strain>
    </source>
</reference>
<feature type="region of interest" description="Disordered" evidence="1">
    <location>
        <begin position="86"/>
        <end position="160"/>
    </location>
</feature>
<dbReference type="InterPro" id="IPR029058">
    <property type="entry name" value="AB_hydrolase_fold"/>
</dbReference>
<feature type="compositionally biased region" description="Polar residues" evidence="1">
    <location>
        <begin position="349"/>
        <end position="372"/>
    </location>
</feature>
<feature type="compositionally biased region" description="Low complexity" evidence="1">
    <location>
        <begin position="671"/>
        <end position="683"/>
    </location>
</feature>
<dbReference type="Proteomes" id="UP000243797">
    <property type="component" value="Unassembled WGS sequence"/>
</dbReference>